<protein>
    <recommendedName>
        <fullName evidence="11">Rx N-terminal domain-containing protein</fullName>
    </recommendedName>
</protein>
<dbReference type="InterPro" id="IPR056789">
    <property type="entry name" value="LRR_R13L1-DRL21"/>
</dbReference>
<evidence type="ECO:0000313" key="10">
    <source>
        <dbReference type="EMBL" id="SPD15006.1"/>
    </source>
</evidence>
<accession>A0A2N9HLF9</accession>
<evidence type="ECO:0000259" key="9">
    <source>
        <dbReference type="Pfam" id="PF25019"/>
    </source>
</evidence>
<dbReference type="Gene3D" id="3.40.50.300">
    <property type="entry name" value="P-loop containing nucleotide triphosphate hydrolases"/>
    <property type="match status" value="1"/>
</dbReference>
<organism evidence="10">
    <name type="scientific">Fagus sylvatica</name>
    <name type="common">Beechnut</name>
    <dbReference type="NCBI Taxonomy" id="28930"/>
    <lineage>
        <taxon>Eukaryota</taxon>
        <taxon>Viridiplantae</taxon>
        <taxon>Streptophyta</taxon>
        <taxon>Embryophyta</taxon>
        <taxon>Tracheophyta</taxon>
        <taxon>Spermatophyta</taxon>
        <taxon>Magnoliopsida</taxon>
        <taxon>eudicotyledons</taxon>
        <taxon>Gunneridae</taxon>
        <taxon>Pentapetalae</taxon>
        <taxon>rosids</taxon>
        <taxon>fabids</taxon>
        <taxon>Fagales</taxon>
        <taxon>Fagaceae</taxon>
        <taxon>Fagus</taxon>
    </lineage>
</organism>
<dbReference type="GO" id="GO:0005524">
    <property type="term" value="F:ATP binding"/>
    <property type="evidence" value="ECO:0007669"/>
    <property type="project" value="UniProtKB-KW"/>
</dbReference>
<keyword evidence="1" id="KW-0433">Leucine-rich repeat</keyword>
<dbReference type="Gene3D" id="1.20.5.4130">
    <property type="match status" value="1"/>
</dbReference>
<dbReference type="InterPro" id="IPR041118">
    <property type="entry name" value="Rx_N"/>
</dbReference>
<dbReference type="InterPro" id="IPR036388">
    <property type="entry name" value="WH-like_DNA-bd_sf"/>
</dbReference>
<evidence type="ECO:0000259" key="7">
    <source>
        <dbReference type="Pfam" id="PF18052"/>
    </source>
</evidence>
<dbReference type="Gene3D" id="3.80.10.10">
    <property type="entry name" value="Ribonuclease Inhibitor"/>
    <property type="match status" value="4"/>
</dbReference>
<evidence type="ECO:0000256" key="5">
    <source>
        <dbReference type="ARBA" id="ARBA00022840"/>
    </source>
</evidence>
<keyword evidence="3" id="KW-0547">Nucleotide-binding</keyword>
<dbReference type="PANTHER" id="PTHR36766:SF51">
    <property type="entry name" value="DISEASE RESISTANCE RPP13-LIKE PROTEIN 1"/>
    <property type="match status" value="1"/>
</dbReference>
<dbReference type="EMBL" id="OIVN01004021">
    <property type="protein sequence ID" value="SPD15006.1"/>
    <property type="molecule type" value="Genomic_DNA"/>
</dbReference>
<dbReference type="SUPFAM" id="SSF52540">
    <property type="entry name" value="P-loop containing nucleoside triphosphate hydrolases"/>
    <property type="match status" value="1"/>
</dbReference>
<dbReference type="CDD" id="cd14798">
    <property type="entry name" value="RX-CC_like"/>
    <property type="match status" value="1"/>
</dbReference>
<name>A0A2N9HLF9_FAGSY</name>
<keyword evidence="4" id="KW-0611">Plant defense</keyword>
<dbReference type="GO" id="GO:0006952">
    <property type="term" value="P:defense response"/>
    <property type="evidence" value="ECO:0007669"/>
    <property type="project" value="UniProtKB-KW"/>
</dbReference>
<feature type="domain" description="Disease resistance N-terminal" evidence="7">
    <location>
        <begin position="7"/>
        <end position="98"/>
    </location>
</feature>
<dbReference type="InterPro" id="IPR002182">
    <property type="entry name" value="NB-ARC"/>
</dbReference>
<dbReference type="FunFam" id="3.40.50.300:FF:001091">
    <property type="entry name" value="Probable disease resistance protein At1g61300"/>
    <property type="match status" value="1"/>
</dbReference>
<keyword evidence="5" id="KW-0067">ATP-binding</keyword>
<dbReference type="GO" id="GO:0051707">
    <property type="term" value="P:response to other organism"/>
    <property type="evidence" value="ECO:0007669"/>
    <property type="project" value="UniProtKB-ARBA"/>
</dbReference>
<evidence type="ECO:0000256" key="1">
    <source>
        <dbReference type="ARBA" id="ARBA00022614"/>
    </source>
</evidence>
<dbReference type="PRINTS" id="PR00364">
    <property type="entry name" value="DISEASERSIST"/>
</dbReference>
<evidence type="ECO:0000256" key="3">
    <source>
        <dbReference type="ARBA" id="ARBA00022741"/>
    </source>
</evidence>
<feature type="domain" description="R13L1/DRL21-like LRR repeat region" evidence="9">
    <location>
        <begin position="698"/>
        <end position="825"/>
    </location>
</feature>
<feature type="domain" description="NB-ARC" evidence="6">
    <location>
        <begin position="180"/>
        <end position="349"/>
    </location>
</feature>
<dbReference type="InterPro" id="IPR042197">
    <property type="entry name" value="Apaf_helical"/>
</dbReference>
<dbReference type="InterPro" id="IPR058922">
    <property type="entry name" value="WHD_DRP"/>
</dbReference>
<gene>
    <name evidence="10" type="ORF">FSB_LOCUS42888</name>
</gene>
<proteinExistence type="predicted"/>
<dbReference type="Pfam" id="PF18052">
    <property type="entry name" value="Rx_N"/>
    <property type="match status" value="1"/>
</dbReference>
<dbReference type="Pfam" id="PF23559">
    <property type="entry name" value="WHD_DRP"/>
    <property type="match status" value="1"/>
</dbReference>
<dbReference type="InterPro" id="IPR027417">
    <property type="entry name" value="P-loop_NTPase"/>
</dbReference>
<dbReference type="GO" id="GO:0043531">
    <property type="term" value="F:ADP binding"/>
    <property type="evidence" value="ECO:0007669"/>
    <property type="project" value="InterPro"/>
</dbReference>
<evidence type="ECO:0000256" key="4">
    <source>
        <dbReference type="ARBA" id="ARBA00022821"/>
    </source>
</evidence>
<dbReference type="Pfam" id="PF00931">
    <property type="entry name" value="NB-ARC"/>
    <property type="match status" value="1"/>
</dbReference>
<dbReference type="Pfam" id="PF25019">
    <property type="entry name" value="LRR_R13L1-DRL21"/>
    <property type="match status" value="1"/>
</dbReference>
<feature type="domain" description="Disease resistance protein winged helix" evidence="8">
    <location>
        <begin position="437"/>
        <end position="505"/>
    </location>
</feature>
<evidence type="ECO:0008006" key="11">
    <source>
        <dbReference type="Google" id="ProtNLM"/>
    </source>
</evidence>
<evidence type="ECO:0000259" key="6">
    <source>
        <dbReference type="Pfam" id="PF00931"/>
    </source>
</evidence>
<dbReference type="Gene3D" id="1.10.10.10">
    <property type="entry name" value="Winged helix-like DNA-binding domain superfamily/Winged helix DNA-binding domain"/>
    <property type="match status" value="1"/>
</dbReference>
<dbReference type="SUPFAM" id="SSF52058">
    <property type="entry name" value="L domain-like"/>
    <property type="match status" value="2"/>
</dbReference>
<dbReference type="InterPro" id="IPR038005">
    <property type="entry name" value="RX-like_CC"/>
</dbReference>
<dbReference type="Gene3D" id="1.10.8.430">
    <property type="entry name" value="Helical domain of apoptotic protease-activating factors"/>
    <property type="match status" value="1"/>
</dbReference>
<keyword evidence="2" id="KW-0677">Repeat</keyword>
<dbReference type="InterPro" id="IPR032675">
    <property type="entry name" value="LRR_dom_sf"/>
</dbReference>
<evidence type="ECO:0000256" key="2">
    <source>
        <dbReference type="ARBA" id="ARBA00022737"/>
    </source>
</evidence>
<sequence>MAITELFLSAFIQALFERLLSPELLKYARREGVGKKLEKWRNTLSIIQGVLDDAEDKQQTDRAVKRWLDDLRDLVYDLEDILDEFATEELRLKVMSENHASTSKVQNLIPSYFNVLSPNVLRTNFRMGSKIDKITARFHDIKTQKNYLNLRENVDGRPSRTRGRLTPTSLVNEAHVYGRENDKEAVMQLLLSENCSDDEVSVIPILGMGGIGKTTLAQLVYNDDKVKSYFDIKVWACVSEDFDSVRVTKTILKSVTSENCDDNDSNLLQVKLKEKLYGKKFLVVLDDVWNENYNDWTILRAPLEVGAPGSRIVITTRNQGVSSMMGTIPGYALKELSEDACLSIFTQNALGTRDFSAHTDLKDIGEEIVKRCKGLPLAAKTLGGLLRTKLDLYEWEDVLNSKIWDIPEERSGIVAALMLSYHHLPSHLKRCFAYCSIIPKDYEFEEKQMVLLWMAEGLIQLQEGRKQPEDLGSEYFRDLLSRSFFQQSSKDNSRFLMHDLINDLAQWVAGDICFRMGDKLECNNKGKFPKKARHSAYLGGRFDGTKRFEAFSELKCLRTFLPLMLPNPGNCYLTCKVPFQLLPNLRCLRVLSLSGYCITELPNSIGDLKHLRYIDLSHTRIRSMPESTATLYNLQTLILENCHYLKKLPSKFGNLVNLRHLNILKADSLEGMPPQIGKLTLLQTLSNLVVGKGYCSKLKELGFLLHIRGTLCISRLENVIEPRDARDANLIGKPGLNGLLLDWSSNIDESQDRTIELEVLSMLEPHKALKELTIRCYGGTRFPTWLRGPCFPNMVLLRIENCKNCTSLPPVGQLPSLKVLFIKGMARVKNVGLEFFGEGCSPPFSSLETLCFENMQEWENWTPYGEFPRLRQLSIQSCPKLLGNLPNHLPSLENLVINECGQLVVSVLSFPMLCNLEIEKSKGVVRGSKVELISVNFTSKVELSSVNFTFLSAMSEFKFQMEGPMLGLEKVEDLTIDSCEDLKSLWSNDMGLQHLHGLRVLKISTCPKLISLVEEEVEEQLQLSLPSTLREIEIIKCNVLVSLPKAMMYNTTCLERISIDRCDSLTSFAIGQLPPTLKRLKIDRCKNMLILLDEDINCYCRSKSVLEYLEAIECASLKSLTSSGELPATLKHLHISYCEKLESIAMRLQDNSSLEEISISDCENFKFLPMGIHTLSYLDEIHIWNCPSLVTFPDGGLLPTSLRVLWIFGCKEMKTLPNSIHNLTSLQELNIWECPGIVSFPEEGFPTNITSLFICDLNINPELFEWGLYRLTSLKRLNIKGGCSSLVSFPEMTLPASLTSLTIQIFPKLKKLSSKGFQILTSLEELSIYQCEALKYLPEDGLPPSLLELHIQKCPLLKERCKKNQGREWFKIAHIPCIQLDGKFIYDPEKEN</sequence>
<dbReference type="PANTHER" id="PTHR36766">
    <property type="entry name" value="PLANT BROAD-SPECTRUM MILDEW RESISTANCE PROTEIN RPW8"/>
    <property type="match status" value="1"/>
</dbReference>
<evidence type="ECO:0000259" key="8">
    <source>
        <dbReference type="Pfam" id="PF23559"/>
    </source>
</evidence>
<dbReference type="FunFam" id="1.10.10.10:FF:000322">
    <property type="entry name" value="Probable disease resistance protein At1g63360"/>
    <property type="match status" value="1"/>
</dbReference>
<reference evidence="10" key="1">
    <citation type="submission" date="2018-02" db="EMBL/GenBank/DDBJ databases">
        <authorList>
            <person name="Cohen D.B."/>
            <person name="Kent A.D."/>
        </authorList>
    </citation>
    <scope>NUCLEOTIDE SEQUENCE</scope>
</reference>